<protein>
    <submittedName>
        <fullName evidence="2">TrsE protein</fullName>
    </submittedName>
</protein>
<organism evidence="2 3">
    <name type="scientific">Desulfosporosinus metallidurans</name>
    <dbReference type="NCBI Taxonomy" id="1888891"/>
    <lineage>
        <taxon>Bacteria</taxon>
        <taxon>Bacillati</taxon>
        <taxon>Bacillota</taxon>
        <taxon>Clostridia</taxon>
        <taxon>Eubacteriales</taxon>
        <taxon>Desulfitobacteriaceae</taxon>
        <taxon>Desulfosporosinus</taxon>
    </lineage>
</organism>
<dbReference type="STRING" id="1888891.DSOL_3797"/>
<dbReference type="InterPro" id="IPR027417">
    <property type="entry name" value="P-loop_NTPase"/>
</dbReference>
<evidence type="ECO:0000313" key="2">
    <source>
        <dbReference type="EMBL" id="OLN28986.1"/>
    </source>
</evidence>
<reference evidence="2 3" key="1">
    <citation type="submission" date="2016-09" db="EMBL/GenBank/DDBJ databases">
        <title>Complete genome of Desulfosporosinus sp. OL.</title>
        <authorList>
            <person name="Mardanov A."/>
            <person name="Beletsky A."/>
            <person name="Panova A."/>
            <person name="Karnachuk O."/>
            <person name="Ravin N."/>
        </authorList>
    </citation>
    <scope>NUCLEOTIDE SEQUENCE [LARGE SCALE GENOMIC DNA]</scope>
    <source>
        <strain evidence="2 3">OL</strain>
    </source>
</reference>
<dbReference type="Gene3D" id="3.40.50.300">
    <property type="entry name" value="P-loop containing nucleotide triphosphate hydrolases"/>
    <property type="match status" value="1"/>
</dbReference>
<evidence type="ECO:0000256" key="1">
    <source>
        <dbReference type="SAM" id="MobiDB-lite"/>
    </source>
</evidence>
<dbReference type="Proteomes" id="UP000186102">
    <property type="component" value="Unassembled WGS sequence"/>
</dbReference>
<feature type="region of interest" description="Disordered" evidence="1">
    <location>
        <begin position="304"/>
        <end position="330"/>
    </location>
</feature>
<dbReference type="InterPro" id="IPR051162">
    <property type="entry name" value="T4SS_component"/>
</dbReference>
<comment type="caution">
    <text evidence="2">The sequence shown here is derived from an EMBL/GenBank/DDBJ whole genome shotgun (WGS) entry which is preliminary data.</text>
</comment>
<dbReference type="PANTHER" id="PTHR30121:SF6">
    <property type="entry name" value="SLR6007 PROTEIN"/>
    <property type="match status" value="1"/>
</dbReference>
<dbReference type="EMBL" id="MLBF01000037">
    <property type="protein sequence ID" value="OLN28986.1"/>
    <property type="molecule type" value="Genomic_DNA"/>
</dbReference>
<name>A0A1Q8QNT5_9FIRM</name>
<accession>A0A1Q8QNT5</accession>
<dbReference type="PANTHER" id="PTHR30121">
    <property type="entry name" value="UNCHARACTERIZED PROTEIN YJGR-RELATED"/>
    <property type="match status" value="1"/>
</dbReference>
<dbReference type="RefSeq" id="WP_083642722.1">
    <property type="nucleotide sequence ID" value="NZ_MLBF01000037.1"/>
</dbReference>
<dbReference type="AlphaFoldDB" id="A0A1Q8QNT5"/>
<dbReference type="Gene3D" id="1.10.8.730">
    <property type="match status" value="1"/>
</dbReference>
<gene>
    <name evidence="2" type="ORF">DSOL_3797</name>
</gene>
<evidence type="ECO:0000313" key="3">
    <source>
        <dbReference type="Proteomes" id="UP000186102"/>
    </source>
</evidence>
<keyword evidence="3" id="KW-1185">Reference proteome</keyword>
<dbReference type="OrthoDB" id="9804380at2"/>
<sequence>MIGISRKKTEFVPVNEALLNVISPMGLEIKRNSLVIGENMGKIYGVVRYPQKVDTGWLSKITNIPGTLVSIGIQPVDNSALISAISKSIIQNRATANGAKDPLTRQRSEKAAEDGERIMLQIDQNGETVVLMSLVIMPVAHDEKSFVKGCRRVESVVSVMKCKVRTLANLQKEGLQTISPTYPVSPVVESIVQRIIPMSTFVGGFPFASSGFNDGTGYYFAKDNNGGLIIVDTWKRGNDRTNSNMVFMGVAGVGKSTAVKHIALAEYMKGTKLIFIDPESEYRDLCLNLNGDWINAGGGANGKINPLQIRPAPRDSEDEPDEKGGKLYRDEGNGMSDMALHVKNLEIFFNLYLPSLTDMQKAILKQSVIELYNQFGIYWDTDITTLSNTQFPTFSDLHKLISEKAEKDSNNPVYRDLALLLYDVANGSDSFLWNGHTVVETHSRCICLDTHSLQNTSENIKRTQYFNLLTWCWEQMSKDRTERVLLICDEAYLMIDPQVPQSLVFLRNVEKRARKYEAGLIIISHSVVDFLSPEIKMYGQALLDIPCIKIIMGTDGKNLQETKELYNLTEAEEELLESKKRGHALFVIGSKRLHVNFEIPEYKFDYMGKAGGR</sequence>
<proteinExistence type="predicted"/>
<dbReference type="CDD" id="cd01127">
    <property type="entry name" value="TrwB_TraG_TraD_VirD4"/>
    <property type="match status" value="1"/>
</dbReference>
<dbReference type="SUPFAM" id="SSF52540">
    <property type="entry name" value="P-loop containing nucleoside triphosphate hydrolases"/>
    <property type="match status" value="1"/>
</dbReference>